<protein>
    <submittedName>
        <fullName evidence="2">Polyketide cyclase</fullName>
    </submittedName>
</protein>
<dbReference type="SUPFAM" id="SSF54427">
    <property type="entry name" value="NTF2-like"/>
    <property type="match status" value="1"/>
</dbReference>
<dbReference type="Gene3D" id="3.10.450.50">
    <property type="match status" value="1"/>
</dbReference>
<dbReference type="Pfam" id="PF12680">
    <property type="entry name" value="SnoaL_2"/>
    <property type="match status" value="1"/>
</dbReference>
<organism evidence="2 3">
    <name type="scientific">Leptospira ognonensis</name>
    <dbReference type="NCBI Taxonomy" id="2484945"/>
    <lineage>
        <taxon>Bacteria</taxon>
        <taxon>Pseudomonadati</taxon>
        <taxon>Spirochaetota</taxon>
        <taxon>Spirochaetia</taxon>
        <taxon>Leptospirales</taxon>
        <taxon>Leptospiraceae</taxon>
        <taxon>Leptospira</taxon>
    </lineage>
</organism>
<keyword evidence="3" id="KW-1185">Reference proteome</keyword>
<comment type="caution">
    <text evidence="2">The sequence shown here is derived from an EMBL/GenBank/DDBJ whole genome shotgun (WGS) entry which is preliminary data.</text>
</comment>
<name>A0A4R9JVC2_9LEPT</name>
<sequence>METENNKQVVKTFFTLLNEKKMNEAFELLSEDLHWWILGNIAVSGDYDKRKISLGLKMLHRSFDNFLFSFGDFTAEGNRVSIILESHAKRKSNGKSYNNHYHFLFTLKDGKIEKVKEFFDTVHAVWVEEA</sequence>
<evidence type="ECO:0000259" key="1">
    <source>
        <dbReference type="Pfam" id="PF12680"/>
    </source>
</evidence>
<proteinExistence type="predicted"/>
<dbReference type="PANTHER" id="PTHR41252">
    <property type="entry name" value="BLR2505 PROTEIN"/>
    <property type="match status" value="1"/>
</dbReference>
<dbReference type="PANTHER" id="PTHR41252:SF1">
    <property type="entry name" value="BLR2505 PROTEIN"/>
    <property type="match status" value="1"/>
</dbReference>
<gene>
    <name evidence="2" type="ORF">EHQ58_18250</name>
</gene>
<dbReference type="RefSeq" id="WP_135625508.1">
    <property type="nucleotide sequence ID" value="NZ_RQGD01000047.1"/>
</dbReference>
<reference evidence="2" key="1">
    <citation type="journal article" date="2019" name="PLoS Negl. Trop. Dis.">
        <title>Revisiting the worldwide diversity of Leptospira species in the environment.</title>
        <authorList>
            <person name="Vincent A.T."/>
            <person name="Schiettekatte O."/>
            <person name="Bourhy P."/>
            <person name="Veyrier F.J."/>
            <person name="Picardeau M."/>
        </authorList>
    </citation>
    <scope>NUCLEOTIDE SEQUENCE [LARGE SCALE GENOMIC DNA]</scope>
    <source>
        <strain evidence="2">201702476</strain>
    </source>
</reference>
<dbReference type="OrthoDB" id="6657864at2"/>
<dbReference type="InterPro" id="IPR032710">
    <property type="entry name" value="NTF2-like_dom_sf"/>
</dbReference>
<dbReference type="InterPro" id="IPR037401">
    <property type="entry name" value="SnoaL-like"/>
</dbReference>
<accession>A0A4R9JVC2</accession>
<dbReference type="EMBL" id="RQGD01000047">
    <property type="protein sequence ID" value="TGL55869.1"/>
    <property type="molecule type" value="Genomic_DNA"/>
</dbReference>
<feature type="domain" description="SnoaL-like" evidence="1">
    <location>
        <begin position="10"/>
        <end position="113"/>
    </location>
</feature>
<dbReference type="Proteomes" id="UP000297693">
    <property type="component" value="Unassembled WGS sequence"/>
</dbReference>
<evidence type="ECO:0000313" key="3">
    <source>
        <dbReference type="Proteomes" id="UP000297693"/>
    </source>
</evidence>
<dbReference type="AlphaFoldDB" id="A0A4R9JVC2"/>
<evidence type="ECO:0000313" key="2">
    <source>
        <dbReference type="EMBL" id="TGL55869.1"/>
    </source>
</evidence>